<feature type="region of interest" description="Disordered" evidence="1">
    <location>
        <begin position="1"/>
        <end position="20"/>
    </location>
</feature>
<gene>
    <name evidence="2" type="ORF">ERS008198_03284</name>
</gene>
<name>A0A655DH59_SALET</name>
<dbReference type="Proteomes" id="UP000041314">
    <property type="component" value="Unassembled WGS sequence"/>
</dbReference>
<reference evidence="2 3" key="1">
    <citation type="submission" date="2015-03" db="EMBL/GenBank/DDBJ databases">
        <authorList>
            <consortium name="Pathogen Informatics"/>
        </authorList>
    </citation>
    <scope>NUCLEOTIDE SEQUENCE [LARGE SCALE GENOMIC DNA]</scope>
    <source>
        <strain evidence="2 3">A1104</strain>
    </source>
</reference>
<accession>A0A655DH59</accession>
<evidence type="ECO:0000256" key="1">
    <source>
        <dbReference type="SAM" id="MobiDB-lite"/>
    </source>
</evidence>
<proteinExistence type="predicted"/>
<sequence length="59" mass="6541">MDMNHRRDGVFRPAESSGNKPAVQMRAIFGGKGNGFSFGRGWPIDFIVRVIKGIDRYAG</sequence>
<evidence type="ECO:0000313" key="3">
    <source>
        <dbReference type="Proteomes" id="UP000041314"/>
    </source>
</evidence>
<dbReference type="AlphaFoldDB" id="A0A655DH59"/>
<feature type="compositionally biased region" description="Basic and acidic residues" evidence="1">
    <location>
        <begin position="1"/>
        <end position="10"/>
    </location>
</feature>
<protein>
    <submittedName>
        <fullName evidence="2">Uncharacterized protein</fullName>
    </submittedName>
</protein>
<organism evidence="2 3">
    <name type="scientific">Salmonella enterica subsp. enterica serovar Bovismorbificans</name>
    <dbReference type="NCBI Taxonomy" id="58097"/>
    <lineage>
        <taxon>Bacteria</taxon>
        <taxon>Pseudomonadati</taxon>
        <taxon>Pseudomonadota</taxon>
        <taxon>Gammaproteobacteria</taxon>
        <taxon>Enterobacterales</taxon>
        <taxon>Enterobacteriaceae</taxon>
        <taxon>Salmonella</taxon>
    </lineage>
</organism>
<dbReference type="EMBL" id="CQPA01000030">
    <property type="protein sequence ID" value="CNU66597.1"/>
    <property type="molecule type" value="Genomic_DNA"/>
</dbReference>
<evidence type="ECO:0000313" key="2">
    <source>
        <dbReference type="EMBL" id="CNU66597.1"/>
    </source>
</evidence>